<sequence>MQEISLGELLRVLYKRFWIIALITVGVTVLIGGYRAVKTGHSAQYEATGQVVLTPEEKSSQDVATQNAYANQLIATSQDLIQSTEALSLTSAKLSKEGISLPTSAIQSGLSVANKPNSLLLEIKYKGADQQIAVKTVKTIMQNFKTLAPKYMAVSRVAIIKGDIPVSASSSRRSLIKYSLAGFVLGGVLSLIVVFILEFSRHTVRDEKYLSKKYHIQTIQTL</sequence>
<accession>A0ABW4BBZ4</accession>
<gene>
    <name evidence="14" type="ORF">ACFQ3L_09780</name>
</gene>
<dbReference type="InterPro" id="IPR003856">
    <property type="entry name" value="LPS_length_determ_N"/>
</dbReference>
<comment type="function">
    <text evidence="11">Required for CpsD phosphorylation. Involved in the regulation of capsular polysaccharide biosynthesis. May be part of a complex that directs the coordinated polymerization and export to the cell surface of the capsular polysaccharide.</text>
</comment>
<evidence type="ECO:0000256" key="5">
    <source>
        <dbReference type="ARBA" id="ARBA00022475"/>
    </source>
</evidence>
<keyword evidence="9 12" id="KW-0472">Membrane</keyword>
<dbReference type="Pfam" id="PF02706">
    <property type="entry name" value="Wzz"/>
    <property type="match status" value="1"/>
</dbReference>
<feature type="domain" description="Polysaccharide chain length determinant N-terminal" evidence="13">
    <location>
        <begin position="2"/>
        <end position="92"/>
    </location>
</feature>
<comment type="pathway">
    <text evidence="2">Capsule biogenesis; capsule polysaccharide biosynthesis.</text>
</comment>
<evidence type="ECO:0000256" key="7">
    <source>
        <dbReference type="ARBA" id="ARBA00022903"/>
    </source>
</evidence>
<evidence type="ECO:0000256" key="4">
    <source>
        <dbReference type="ARBA" id="ARBA00020739"/>
    </source>
</evidence>
<name>A0ABW4BBZ4_9LACO</name>
<dbReference type="EMBL" id="JBHTMO010000033">
    <property type="protein sequence ID" value="MFD1393853.1"/>
    <property type="molecule type" value="Genomic_DNA"/>
</dbReference>
<comment type="subcellular location">
    <subcellularLocation>
        <location evidence="1">Cell membrane</location>
        <topology evidence="1">Multi-pass membrane protein</topology>
    </subcellularLocation>
</comment>
<keyword evidence="8 12" id="KW-1133">Transmembrane helix</keyword>
<keyword evidence="10" id="KW-0270">Exopolysaccharide synthesis</keyword>
<dbReference type="Proteomes" id="UP001597249">
    <property type="component" value="Unassembled WGS sequence"/>
</dbReference>
<dbReference type="PANTHER" id="PTHR32309">
    <property type="entry name" value="TYROSINE-PROTEIN KINASE"/>
    <property type="match status" value="1"/>
</dbReference>
<dbReference type="InterPro" id="IPR050445">
    <property type="entry name" value="Bact_polysacc_biosynth/exp"/>
</dbReference>
<dbReference type="PANTHER" id="PTHR32309:SF13">
    <property type="entry name" value="FERRIC ENTEROBACTIN TRANSPORT PROTEIN FEPE"/>
    <property type="match status" value="1"/>
</dbReference>
<dbReference type="RefSeq" id="WP_164510751.1">
    <property type="nucleotide sequence ID" value="NZ_JBHTMO010000033.1"/>
</dbReference>
<reference evidence="15" key="1">
    <citation type="journal article" date="2019" name="Int. J. Syst. Evol. Microbiol.">
        <title>The Global Catalogue of Microorganisms (GCM) 10K type strain sequencing project: providing services to taxonomists for standard genome sequencing and annotation.</title>
        <authorList>
            <consortium name="The Broad Institute Genomics Platform"/>
            <consortium name="The Broad Institute Genome Sequencing Center for Infectious Disease"/>
            <person name="Wu L."/>
            <person name="Ma J."/>
        </authorList>
    </citation>
    <scope>NUCLEOTIDE SEQUENCE [LARGE SCALE GENOMIC DNA]</scope>
    <source>
        <strain evidence="15">CCM 8911</strain>
    </source>
</reference>
<proteinExistence type="inferred from homology"/>
<protein>
    <recommendedName>
        <fullName evidence="4">Capsular polysaccharide biosynthesis protein CpsC</fullName>
    </recommendedName>
</protein>
<evidence type="ECO:0000256" key="10">
    <source>
        <dbReference type="ARBA" id="ARBA00023169"/>
    </source>
</evidence>
<keyword evidence="5" id="KW-1003">Cell membrane</keyword>
<organism evidence="14 15">
    <name type="scientific">Lacticaseibacillus jixianensis</name>
    <dbReference type="NCBI Taxonomy" id="2486012"/>
    <lineage>
        <taxon>Bacteria</taxon>
        <taxon>Bacillati</taxon>
        <taxon>Bacillota</taxon>
        <taxon>Bacilli</taxon>
        <taxon>Lactobacillales</taxon>
        <taxon>Lactobacillaceae</taxon>
        <taxon>Lacticaseibacillus</taxon>
    </lineage>
</organism>
<evidence type="ECO:0000256" key="2">
    <source>
        <dbReference type="ARBA" id="ARBA00005132"/>
    </source>
</evidence>
<keyword evidence="6 12" id="KW-0812">Transmembrane</keyword>
<evidence type="ECO:0000313" key="14">
    <source>
        <dbReference type="EMBL" id="MFD1393853.1"/>
    </source>
</evidence>
<evidence type="ECO:0000256" key="6">
    <source>
        <dbReference type="ARBA" id="ARBA00022692"/>
    </source>
</evidence>
<evidence type="ECO:0000256" key="12">
    <source>
        <dbReference type="SAM" id="Phobius"/>
    </source>
</evidence>
<evidence type="ECO:0000259" key="13">
    <source>
        <dbReference type="Pfam" id="PF02706"/>
    </source>
</evidence>
<evidence type="ECO:0000256" key="11">
    <source>
        <dbReference type="ARBA" id="ARBA00045736"/>
    </source>
</evidence>
<evidence type="ECO:0000256" key="9">
    <source>
        <dbReference type="ARBA" id="ARBA00023136"/>
    </source>
</evidence>
<feature type="transmembrane region" description="Helical" evidence="12">
    <location>
        <begin position="17"/>
        <end position="37"/>
    </location>
</feature>
<evidence type="ECO:0000256" key="8">
    <source>
        <dbReference type="ARBA" id="ARBA00022989"/>
    </source>
</evidence>
<evidence type="ECO:0000256" key="1">
    <source>
        <dbReference type="ARBA" id="ARBA00004651"/>
    </source>
</evidence>
<comment type="similarity">
    <text evidence="3">Belongs to the CpsC/CapA family.</text>
</comment>
<evidence type="ECO:0000256" key="3">
    <source>
        <dbReference type="ARBA" id="ARBA00006683"/>
    </source>
</evidence>
<comment type="caution">
    <text evidence="14">The sequence shown here is derived from an EMBL/GenBank/DDBJ whole genome shotgun (WGS) entry which is preliminary data.</text>
</comment>
<keyword evidence="7" id="KW-0972">Capsule biogenesis/degradation</keyword>
<keyword evidence="15" id="KW-1185">Reference proteome</keyword>
<evidence type="ECO:0000313" key="15">
    <source>
        <dbReference type="Proteomes" id="UP001597249"/>
    </source>
</evidence>
<feature type="transmembrane region" description="Helical" evidence="12">
    <location>
        <begin position="178"/>
        <end position="197"/>
    </location>
</feature>